<accession>A0A068VBN9</accession>
<dbReference type="Gramene" id="CDP18215">
    <property type="protein sequence ID" value="CDP18215"/>
    <property type="gene ID" value="GSCOC_T00007128001"/>
</dbReference>
<sequence>MGAKGIITVATLVLMAMLITVNSDEQMAPIPDPFHQKSLIYLCYKKCSDDCLLKKDITHKCFLNCHHQCLGFLTAHPVQYCSMGCSMARCSQFRNDAAKKEECEKSCSKYCNGKV</sequence>
<evidence type="ECO:0000313" key="3">
    <source>
        <dbReference type="Proteomes" id="UP000295252"/>
    </source>
</evidence>
<evidence type="ECO:0000256" key="1">
    <source>
        <dbReference type="SAM" id="SignalP"/>
    </source>
</evidence>
<dbReference type="AlphaFoldDB" id="A0A068VBN9"/>
<dbReference type="OMA" id="KECSNTH"/>
<proteinExistence type="predicted"/>
<name>A0A068VBN9_COFCA</name>
<dbReference type="OrthoDB" id="10571022at2759"/>
<dbReference type="InParanoid" id="A0A068VBN9"/>
<reference evidence="3" key="1">
    <citation type="journal article" date="2014" name="Science">
        <title>The coffee genome provides insight into the convergent evolution of caffeine biosynthesis.</title>
        <authorList>
            <person name="Denoeud F."/>
            <person name="Carretero-Paulet L."/>
            <person name="Dereeper A."/>
            <person name="Droc G."/>
            <person name="Guyot R."/>
            <person name="Pietrella M."/>
            <person name="Zheng C."/>
            <person name="Alberti A."/>
            <person name="Anthony F."/>
            <person name="Aprea G."/>
            <person name="Aury J.M."/>
            <person name="Bento P."/>
            <person name="Bernard M."/>
            <person name="Bocs S."/>
            <person name="Campa C."/>
            <person name="Cenci A."/>
            <person name="Combes M.C."/>
            <person name="Crouzillat D."/>
            <person name="Da Silva C."/>
            <person name="Daddiego L."/>
            <person name="De Bellis F."/>
            <person name="Dussert S."/>
            <person name="Garsmeur O."/>
            <person name="Gayraud T."/>
            <person name="Guignon V."/>
            <person name="Jahn K."/>
            <person name="Jamilloux V."/>
            <person name="Joet T."/>
            <person name="Labadie K."/>
            <person name="Lan T."/>
            <person name="Leclercq J."/>
            <person name="Lepelley M."/>
            <person name="Leroy T."/>
            <person name="Li L.T."/>
            <person name="Librado P."/>
            <person name="Lopez L."/>
            <person name="Munoz A."/>
            <person name="Noel B."/>
            <person name="Pallavicini A."/>
            <person name="Perrotta G."/>
            <person name="Poncet V."/>
            <person name="Pot D."/>
            <person name="Priyono X."/>
            <person name="Rigoreau M."/>
            <person name="Rouard M."/>
            <person name="Rozas J."/>
            <person name="Tranchant-Dubreuil C."/>
            <person name="VanBuren R."/>
            <person name="Zhang Q."/>
            <person name="Andrade A.C."/>
            <person name="Argout X."/>
            <person name="Bertrand B."/>
            <person name="de Kochko A."/>
            <person name="Graziosi G."/>
            <person name="Henry R.J."/>
            <person name="Jayarama X."/>
            <person name="Ming R."/>
            <person name="Nagai C."/>
            <person name="Rounsley S."/>
            <person name="Sankoff D."/>
            <person name="Giuliano G."/>
            <person name="Albert V.A."/>
            <person name="Wincker P."/>
            <person name="Lashermes P."/>
        </authorList>
    </citation>
    <scope>NUCLEOTIDE SEQUENCE [LARGE SCALE GENOMIC DNA]</scope>
    <source>
        <strain evidence="3">cv. DH200-94</strain>
    </source>
</reference>
<keyword evidence="3" id="KW-1185">Reference proteome</keyword>
<evidence type="ECO:0000313" key="2">
    <source>
        <dbReference type="EMBL" id="CDP18215.1"/>
    </source>
</evidence>
<dbReference type="Proteomes" id="UP000295252">
    <property type="component" value="Chromosome XI"/>
</dbReference>
<feature type="signal peptide" evidence="1">
    <location>
        <begin position="1"/>
        <end position="23"/>
    </location>
</feature>
<organism evidence="2 3">
    <name type="scientific">Coffea canephora</name>
    <name type="common">Robusta coffee</name>
    <dbReference type="NCBI Taxonomy" id="49390"/>
    <lineage>
        <taxon>Eukaryota</taxon>
        <taxon>Viridiplantae</taxon>
        <taxon>Streptophyta</taxon>
        <taxon>Embryophyta</taxon>
        <taxon>Tracheophyta</taxon>
        <taxon>Spermatophyta</taxon>
        <taxon>Magnoliopsida</taxon>
        <taxon>eudicotyledons</taxon>
        <taxon>Gunneridae</taxon>
        <taxon>Pentapetalae</taxon>
        <taxon>asterids</taxon>
        <taxon>lamiids</taxon>
        <taxon>Gentianales</taxon>
        <taxon>Rubiaceae</taxon>
        <taxon>Ixoroideae</taxon>
        <taxon>Gardenieae complex</taxon>
        <taxon>Bertiereae - Coffeeae clade</taxon>
        <taxon>Coffeeae</taxon>
        <taxon>Coffea</taxon>
    </lineage>
</organism>
<dbReference type="PANTHER" id="PTHR36312:SF1">
    <property type="entry name" value="OS01G0594500 PROTEIN"/>
    <property type="match status" value="1"/>
</dbReference>
<keyword evidence="1" id="KW-0732">Signal</keyword>
<dbReference type="PANTHER" id="PTHR36312">
    <property type="entry name" value="THIONIN-LIKE PROTEIN 1"/>
    <property type="match status" value="1"/>
</dbReference>
<dbReference type="InterPro" id="IPR038975">
    <property type="entry name" value="THNL"/>
</dbReference>
<gene>
    <name evidence="2" type="ORF">GSCOC_T00007128001</name>
</gene>
<dbReference type="EMBL" id="HG739302">
    <property type="protein sequence ID" value="CDP18215.1"/>
    <property type="molecule type" value="Genomic_DNA"/>
</dbReference>
<protein>
    <recommendedName>
        <fullName evidence="4">Knottin scorpion toxin-like domain-containing protein</fullName>
    </recommendedName>
</protein>
<feature type="chain" id="PRO_5001655622" description="Knottin scorpion toxin-like domain-containing protein" evidence="1">
    <location>
        <begin position="24"/>
        <end position="115"/>
    </location>
</feature>
<evidence type="ECO:0008006" key="4">
    <source>
        <dbReference type="Google" id="ProtNLM"/>
    </source>
</evidence>